<gene>
    <name evidence="2" type="ORF">QOZ84_02530</name>
</gene>
<organism evidence="2 3">
    <name type="scientific">Romboutsia sedimentorum</name>
    <dbReference type="NCBI Taxonomy" id="1368474"/>
    <lineage>
        <taxon>Bacteria</taxon>
        <taxon>Bacillati</taxon>
        <taxon>Bacillota</taxon>
        <taxon>Clostridia</taxon>
        <taxon>Peptostreptococcales</taxon>
        <taxon>Peptostreptococcaceae</taxon>
        <taxon>Romboutsia</taxon>
    </lineage>
</organism>
<keyword evidence="1" id="KW-0812">Transmembrane</keyword>
<evidence type="ECO:0000313" key="2">
    <source>
        <dbReference type="EMBL" id="MDK2562411.1"/>
    </source>
</evidence>
<feature type="transmembrane region" description="Helical" evidence="1">
    <location>
        <begin position="7"/>
        <end position="31"/>
    </location>
</feature>
<sequence>MQNYKNLLMGIVSGLSLMILKILGTAIISDIQFRIYPEEVTKTGLIIFKTLYDTITVLSVIGIIITAIFSLMLLKTAIKSVLQK</sequence>
<comment type="caution">
    <text evidence="2">The sequence shown here is derived from an EMBL/GenBank/DDBJ whole genome shotgun (WGS) entry which is preliminary data.</text>
</comment>
<keyword evidence="1" id="KW-0472">Membrane</keyword>
<reference evidence="2 3" key="1">
    <citation type="submission" date="2023-05" db="EMBL/GenBank/DDBJ databases">
        <title>Rombocin, a short stable natural nisin variant, displays selective antimicrobial activity against Listeria monocytogenes and employs dual mode of action to kill target bacterial strains.</title>
        <authorList>
            <person name="Wambui J."/>
            <person name="Stephan R."/>
            <person name="Kuipers O.P."/>
        </authorList>
    </citation>
    <scope>NUCLEOTIDE SEQUENCE [LARGE SCALE GENOMIC DNA]</scope>
    <source>
        <strain evidence="2 3">RC002</strain>
    </source>
</reference>
<dbReference type="RefSeq" id="WP_284131390.1">
    <property type="nucleotide sequence ID" value="NZ_JASKYM010000001.1"/>
</dbReference>
<accession>A0ABT7E661</accession>
<keyword evidence="3" id="KW-1185">Reference proteome</keyword>
<evidence type="ECO:0000256" key="1">
    <source>
        <dbReference type="SAM" id="Phobius"/>
    </source>
</evidence>
<keyword evidence="1" id="KW-1133">Transmembrane helix</keyword>
<feature type="transmembrane region" description="Helical" evidence="1">
    <location>
        <begin position="51"/>
        <end position="74"/>
    </location>
</feature>
<dbReference type="EMBL" id="JASKYM010000001">
    <property type="protein sequence ID" value="MDK2562411.1"/>
    <property type="molecule type" value="Genomic_DNA"/>
</dbReference>
<evidence type="ECO:0000313" key="3">
    <source>
        <dbReference type="Proteomes" id="UP001301012"/>
    </source>
</evidence>
<dbReference type="Proteomes" id="UP001301012">
    <property type="component" value="Unassembled WGS sequence"/>
</dbReference>
<name>A0ABT7E661_9FIRM</name>
<proteinExistence type="predicted"/>
<protein>
    <recommendedName>
        <fullName evidence="4">DUF4321 domain-containing protein</fullName>
    </recommendedName>
</protein>
<evidence type="ECO:0008006" key="4">
    <source>
        <dbReference type="Google" id="ProtNLM"/>
    </source>
</evidence>